<proteinExistence type="predicted"/>
<feature type="non-terminal residue" evidence="1">
    <location>
        <position position="1"/>
    </location>
</feature>
<reference evidence="2" key="1">
    <citation type="submission" date="2016-06" db="EMBL/GenBank/DDBJ databases">
        <title>Parallel loss of symbiosis genes in relatives of nitrogen-fixing non-legume Parasponia.</title>
        <authorList>
            <person name="Van Velzen R."/>
            <person name="Holmer R."/>
            <person name="Bu F."/>
            <person name="Rutten L."/>
            <person name="Van Zeijl A."/>
            <person name="Liu W."/>
            <person name="Santuari L."/>
            <person name="Cao Q."/>
            <person name="Sharma T."/>
            <person name="Shen D."/>
            <person name="Roswanjaya Y."/>
            <person name="Wardhani T."/>
            <person name="Kalhor M.S."/>
            <person name="Jansen J."/>
            <person name="Van den Hoogen J."/>
            <person name="Gungor B."/>
            <person name="Hartog M."/>
            <person name="Hontelez J."/>
            <person name="Verver J."/>
            <person name="Yang W.-C."/>
            <person name="Schijlen E."/>
            <person name="Repin R."/>
            <person name="Schilthuizen M."/>
            <person name="Schranz E."/>
            <person name="Heidstra R."/>
            <person name="Miyata K."/>
            <person name="Fedorova E."/>
            <person name="Kohlen W."/>
            <person name="Bisseling T."/>
            <person name="Smit S."/>
            <person name="Geurts R."/>
        </authorList>
    </citation>
    <scope>NUCLEOTIDE SEQUENCE [LARGE SCALE GENOMIC DNA]</scope>
    <source>
        <strain evidence="2">cv. WU1-14</strain>
    </source>
</reference>
<evidence type="ECO:0000313" key="1">
    <source>
        <dbReference type="EMBL" id="PON32889.1"/>
    </source>
</evidence>
<evidence type="ECO:0000313" key="2">
    <source>
        <dbReference type="Proteomes" id="UP000237105"/>
    </source>
</evidence>
<dbReference type="Proteomes" id="UP000237105">
    <property type="component" value="Unassembled WGS sequence"/>
</dbReference>
<comment type="caution">
    <text evidence="1">The sequence shown here is derived from an EMBL/GenBank/DDBJ whole genome shotgun (WGS) entry which is preliminary data.</text>
</comment>
<protein>
    <submittedName>
        <fullName evidence="1">Uncharacterized protein</fullName>
    </submittedName>
</protein>
<name>A0A2P5A8P2_PARAD</name>
<organism evidence="1 2">
    <name type="scientific">Parasponia andersonii</name>
    <name type="common">Sponia andersonii</name>
    <dbReference type="NCBI Taxonomy" id="3476"/>
    <lineage>
        <taxon>Eukaryota</taxon>
        <taxon>Viridiplantae</taxon>
        <taxon>Streptophyta</taxon>
        <taxon>Embryophyta</taxon>
        <taxon>Tracheophyta</taxon>
        <taxon>Spermatophyta</taxon>
        <taxon>Magnoliopsida</taxon>
        <taxon>eudicotyledons</taxon>
        <taxon>Gunneridae</taxon>
        <taxon>Pentapetalae</taxon>
        <taxon>rosids</taxon>
        <taxon>fabids</taxon>
        <taxon>Rosales</taxon>
        <taxon>Cannabaceae</taxon>
        <taxon>Parasponia</taxon>
    </lineage>
</organism>
<accession>A0A2P5A8P2</accession>
<dbReference type="EMBL" id="JXTB01000773">
    <property type="protein sequence ID" value="PON32889.1"/>
    <property type="molecule type" value="Genomic_DNA"/>
</dbReference>
<dbReference type="AlphaFoldDB" id="A0A2P5A8P2"/>
<keyword evidence="2" id="KW-1185">Reference proteome</keyword>
<gene>
    <name evidence="1" type="ORF">PanWU01x14_357260</name>
</gene>
<sequence>SLFENNWKSKHSTPSDSIRLKNQASSYYDQVRFYHVNMLVPTLPFFKMRLDWCR</sequence>